<keyword evidence="1" id="KW-1185">Reference proteome</keyword>
<evidence type="ECO:0000313" key="2">
    <source>
        <dbReference type="WBParaSite" id="sdigi.contig299.g7214.t1"/>
    </source>
</evidence>
<dbReference type="AlphaFoldDB" id="A0A915PT52"/>
<protein>
    <submittedName>
        <fullName evidence="2">Uncharacterized protein</fullName>
    </submittedName>
</protein>
<dbReference type="PANTHER" id="PTHR34311:SF6">
    <property type="entry name" value="NEMATODE SPECIFIC PEPTIDE FAMILY"/>
    <property type="match status" value="1"/>
</dbReference>
<dbReference type="WBParaSite" id="sdigi.contig299.g7214.t1">
    <property type="protein sequence ID" value="sdigi.contig299.g7214.t1"/>
    <property type="gene ID" value="sdigi.contig299.g7214"/>
</dbReference>
<dbReference type="PANTHER" id="PTHR34311">
    <property type="entry name" value="PROTEIN CBG21698-RELATED"/>
    <property type="match status" value="1"/>
</dbReference>
<sequence length="192" mass="21684">MSNFTAELEIKDFLFSWTNISDFQKIVEEKYLKAKFKICRAFTDFGQCFKDEVNYKACTQDIMGLIIDEKGKQTSVDPIGARNFLKYMGHMSFACGSGFSLYHSYPNQIQAVFQNNRTTLDECDEKLEININPTVEKSCINAESVIKCYEDVFASQGGVAGWWGCSYARYGILRGVAPHCNFLVCTGTFAPV</sequence>
<accession>A0A915PT52</accession>
<name>A0A915PT52_9BILA</name>
<organism evidence="1 2">
    <name type="scientific">Setaria digitata</name>
    <dbReference type="NCBI Taxonomy" id="48799"/>
    <lineage>
        <taxon>Eukaryota</taxon>
        <taxon>Metazoa</taxon>
        <taxon>Ecdysozoa</taxon>
        <taxon>Nematoda</taxon>
        <taxon>Chromadorea</taxon>
        <taxon>Rhabditida</taxon>
        <taxon>Spirurina</taxon>
        <taxon>Spiruromorpha</taxon>
        <taxon>Filarioidea</taxon>
        <taxon>Setariidae</taxon>
        <taxon>Setaria</taxon>
    </lineage>
</organism>
<reference evidence="2" key="1">
    <citation type="submission" date="2022-11" db="UniProtKB">
        <authorList>
            <consortium name="WormBaseParasite"/>
        </authorList>
    </citation>
    <scope>IDENTIFICATION</scope>
</reference>
<dbReference type="Proteomes" id="UP000887581">
    <property type="component" value="Unplaced"/>
</dbReference>
<proteinExistence type="predicted"/>
<evidence type="ECO:0000313" key="1">
    <source>
        <dbReference type="Proteomes" id="UP000887581"/>
    </source>
</evidence>